<dbReference type="InterPro" id="IPR000515">
    <property type="entry name" value="MetI-like"/>
</dbReference>
<evidence type="ECO:0000256" key="6">
    <source>
        <dbReference type="ARBA" id="ARBA00023136"/>
    </source>
</evidence>
<keyword evidence="10" id="KW-1185">Reference proteome</keyword>
<proteinExistence type="inferred from homology"/>
<keyword evidence="4 7" id="KW-0812">Transmembrane</keyword>
<evidence type="ECO:0000256" key="1">
    <source>
        <dbReference type="ARBA" id="ARBA00004651"/>
    </source>
</evidence>
<dbReference type="AlphaFoldDB" id="A0A3N1LKX7"/>
<dbReference type="SUPFAM" id="SSF161098">
    <property type="entry name" value="MetI-like"/>
    <property type="match status" value="1"/>
</dbReference>
<feature type="transmembrane region" description="Helical" evidence="7">
    <location>
        <begin position="78"/>
        <end position="104"/>
    </location>
</feature>
<dbReference type="Proteomes" id="UP000278222">
    <property type="component" value="Unassembled WGS sequence"/>
</dbReference>
<keyword evidence="6 7" id="KW-0472">Membrane</keyword>
<comment type="similarity">
    <text evidence="7">Belongs to the binding-protein-dependent transport system permease family.</text>
</comment>
<dbReference type="Pfam" id="PF00528">
    <property type="entry name" value="BPD_transp_1"/>
    <property type="match status" value="1"/>
</dbReference>
<evidence type="ECO:0000256" key="5">
    <source>
        <dbReference type="ARBA" id="ARBA00022989"/>
    </source>
</evidence>
<dbReference type="InterPro" id="IPR025966">
    <property type="entry name" value="OppC_N"/>
</dbReference>
<evidence type="ECO:0000313" key="10">
    <source>
        <dbReference type="Proteomes" id="UP000278222"/>
    </source>
</evidence>
<keyword evidence="3" id="KW-1003">Cell membrane</keyword>
<evidence type="ECO:0000256" key="3">
    <source>
        <dbReference type="ARBA" id="ARBA00022475"/>
    </source>
</evidence>
<feature type="domain" description="ABC transmembrane type-1" evidence="8">
    <location>
        <begin position="76"/>
        <end position="265"/>
    </location>
</feature>
<dbReference type="PANTHER" id="PTHR43386:SF25">
    <property type="entry name" value="PEPTIDE ABC TRANSPORTER PERMEASE PROTEIN"/>
    <property type="match status" value="1"/>
</dbReference>
<evidence type="ECO:0000259" key="8">
    <source>
        <dbReference type="PROSITE" id="PS50928"/>
    </source>
</evidence>
<accession>A0A3N1LKX7</accession>
<dbReference type="GO" id="GO:0055085">
    <property type="term" value="P:transmembrane transport"/>
    <property type="evidence" value="ECO:0007669"/>
    <property type="project" value="InterPro"/>
</dbReference>
<feature type="transmembrane region" description="Helical" evidence="7">
    <location>
        <begin position="125"/>
        <end position="149"/>
    </location>
</feature>
<name>A0A3N1LKX7_9PROT</name>
<evidence type="ECO:0000256" key="7">
    <source>
        <dbReference type="RuleBase" id="RU363032"/>
    </source>
</evidence>
<dbReference type="OrthoDB" id="9812701at2"/>
<evidence type="ECO:0000256" key="2">
    <source>
        <dbReference type="ARBA" id="ARBA00022448"/>
    </source>
</evidence>
<protein>
    <submittedName>
        <fullName evidence="9">Peptide/nickel transport system permease protein</fullName>
    </submittedName>
</protein>
<dbReference type="PROSITE" id="PS50928">
    <property type="entry name" value="ABC_TM1"/>
    <property type="match status" value="1"/>
</dbReference>
<evidence type="ECO:0000256" key="4">
    <source>
        <dbReference type="ARBA" id="ARBA00022692"/>
    </source>
</evidence>
<dbReference type="CDD" id="cd06261">
    <property type="entry name" value="TM_PBP2"/>
    <property type="match status" value="1"/>
</dbReference>
<dbReference type="PANTHER" id="PTHR43386">
    <property type="entry name" value="OLIGOPEPTIDE TRANSPORT SYSTEM PERMEASE PROTEIN APPC"/>
    <property type="match status" value="1"/>
</dbReference>
<feature type="transmembrane region" description="Helical" evidence="7">
    <location>
        <begin position="12"/>
        <end position="31"/>
    </location>
</feature>
<dbReference type="InterPro" id="IPR035906">
    <property type="entry name" value="MetI-like_sf"/>
</dbReference>
<dbReference type="EMBL" id="RJKX01000014">
    <property type="protein sequence ID" value="ROP91076.1"/>
    <property type="molecule type" value="Genomic_DNA"/>
</dbReference>
<comment type="subcellular location">
    <subcellularLocation>
        <location evidence="1 7">Cell membrane</location>
        <topology evidence="1 7">Multi-pass membrane protein</topology>
    </subcellularLocation>
</comment>
<dbReference type="Gene3D" id="1.10.3720.10">
    <property type="entry name" value="MetI-like"/>
    <property type="match status" value="1"/>
</dbReference>
<dbReference type="InterPro" id="IPR050366">
    <property type="entry name" value="BP-dependent_transpt_permease"/>
</dbReference>
<reference evidence="9 10" key="1">
    <citation type="submission" date="2018-11" db="EMBL/GenBank/DDBJ databases">
        <title>Genomic Encyclopedia of Type Strains, Phase IV (KMG-IV): sequencing the most valuable type-strain genomes for metagenomic binning, comparative biology and taxonomic classification.</title>
        <authorList>
            <person name="Goeker M."/>
        </authorList>
    </citation>
    <scope>NUCLEOTIDE SEQUENCE [LARGE SCALE GENOMIC DNA]</scope>
    <source>
        <strain evidence="9 10">DSM 5900</strain>
    </source>
</reference>
<keyword evidence="2 7" id="KW-0813">Transport</keyword>
<dbReference type="GO" id="GO:0005886">
    <property type="term" value="C:plasma membrane"/>
    <property type="evidence" value="ECO:0007669"/>
    <property type="project" value="UniProtKB-SubCell"/>
</dbReference>
<keyword evidence="5 7" id="KW-1133">Transmembrane helix</keyword>
<dbReference type="RefSeq" id="WP_123690685.1">
    <property type="nucleotide sequence ID" value="NZ_AP019700.1"/>
</dbReference>
<sequence length="280" mass="30120">MRIFGPHLKITIGVVLVVGMAFVAIFADWLAPHDPYAQNLMLRLRPPVWADRGSWAHPLGTDNFGRDLLSRLIHGSRLSIAVGLLAMAVALTIGTVLGLLAGYLGGRVEQLIMRFADAYQAIPEILLAIVVVAVFGGGLTVLILVLGFAGWETYTRVVFNLTRSLRERPFVEAAIASGAGGRYVMLRHILPQMAPVLTVIATLQVAQLILQETALSFLGLGLPPPTATWGNILAEGRDRLLVAPWIANLAGGAIILLVLGVNLLGNGLRETLDPKRADRH</sequence>
<feature type="transmembrane region" description="Helical" evidence="7">
    <location>
        <begin position="242"/>
        <end position="265"/>
    </location>
</feature>
<evidence type="ECO:0000313" key="9">
    <source>
        <dbReference type="EMBL" id="ROP91076.1"/>
    </source>
</evidence>
<gene>
    <name evidence="9" type="ORF">EDC65_2936</name>
</gene>
<dbReference type="Pfam" id="PF12911">
    <property type="entry name" value="OppC_N"/>
    <property type="match status" value="1"/>
</dbReference>
<comment type="caution">
    <text evidence="9">The sequence shown here is derived from an EMBL/GenBank/DDBJ whole genome shotgun (WGS) entry which is preliminary data.</text>
</comment>
<organism evidence="9 10">
    <name type="scientific">Stella humosa</name>
    <dbReference type="NCBI Taxonomy" id="94"/>
    <lineage>
        <taxon>Bacteria</taxon>
        <taxon>Pseudomonadati</taxon>
        <taxon>Pseudomonadota</taxon>
        <taxon>Alphaproteobacteria</taxon>
        <taxon>Rhodospirillales</taxon>
        <taxon>Stellaceae</taxon>
        <taxon>Stella</taxon>
    </lineage>
</organism>